<evidence type="ECO:0000313" key="1">
    <source>
        <dbReference type="EMBL" id="AWJ63978.1"/>
    </source>
</evidence>
<dbReference type="SUPFAM" id="SSF53098">
    <property type="entry name" value="Ribonuclease H-like"/>
    <property type="match status" value="1"/>
</dbReference>
<dbReference type="InterPro" id="IPR036397">
    <property type="entry name" value="RNaseH_sf"/>
</dbReference>
<reference evidence="1" key="1">
    <citation type="journal article" date="2019" name="Int. J. Biol. Macromol.">
        <title>The complete mitochondrial genomes of five important medicinal Ganoderma species: Features, evolution, and phylogeny.</title>
        <authorList>
            <person name="Li Q."/>
            <person name="Xiang D."/>
            <person name="Wan Y."/>
            <person name="Wu Q."/>
            <person name="Wu X."/>
            <person name="Ma C."/>
            <person name="Song Y."/>
            <person name="Zhao G."/>
            <person name="Huang W."/>
        </authorList>
    </citation>
    <scope>NUCLEOTIDE SEQUENCE</scope>
</reference>
<dbReference type="GeneID" id="36953384"/>
<sequence length="418" mass="49352">MSILPVHPNDTKGLELINLRFGPNRRFLEFLFLNSRLIPIVPAMEIIYNLIRKNEIYRNFSDRKIIITYIIGIEYIDHGDGYPESRKIEITLHKNTVVSNYTSWGEYYAFIRAHIKHSYLDGYNFDIPTMFRVRVWDVDHLANTKLIYSSGTLSIIEKVREDIQKLDPENKTRFYDKFTKLIDKNKARSKAYSKSKRMSLALRKYLKDHGRGYSTMAHSTKILNKNQLIFPLSRRSLNPSPFATMDIETITFKGHQLPFLISIKLTSQVKIFRLKKLDVESVFFMWVEFFDYLEEKSESNTITIFTHNLGGFDGIFLSKFVNAYFETDQLETVVDTYRKYISFRIKSNDKTFIFLDSLRIFPVALQSLCSVFEVEGKLMPYNPPHKIKIYFYIMIMGEFRSIQRQRRNEETCEICRSG</sequence>
<dbReference type="InterPro" id="IPR012337">
    <property type="entry name" value="RNaseH-like_sf"/>
</dbReference>
<dbReference type="AlphaFoldDB" id="A0A2S1WBK7"/>
<dbReference type="GO" id="GO:0003676">
    <property type="term" value="F:nucleic acid binding"/>
    <property type="evidence" value="ECO:0007669"/>
    <property type="project" value="InterPro"/>
</dbReference>
<organism evidence="1">
    <name type="scientific">Ganoderma calidophilum</name>
    <dbReference type="NCBI Taxonomy" id="2026244"/>
    <lineage>
        <taxon>Eukaryota</taxon>
        <taxon>Fungi</taxon>
        <taxon>Dikarya</taxon>
        <taxon>Basidiomycota</taxon>
        <taxon>Agaricomycotina</taxon>
        <taxon>Agaricomycetes</taxon>
        <taxon>Polyporales</taxon>
        <taxon>Polyporaceae</taxon>
        <taxon>Ganoderma</taxon>
    </lineage>
</organism>
<geneLocation type="mitochondrion" evidence="1"/>
<gene>
    <name evidence="1" type="primary">orf418</name>
</gene>
<accession>A0A2S1WBK7</accession>
<dbReference type="Gene3D" id="3.30.420.10">
    <property type="entry name" value="Ribonuclease H-like superfamily/Ribonuclease H"/>
    <property type="match status" value="1"/>
</dbReference>
<dbReference type="EMBL" id="MH252535">
    <property type="protein sequence ID" value="AWJ63978.1"/>
    <property type="molecule type" value="Genomic_DNA"/>
</dbReference>
<proteinExistence type="predicted"/>
<protein>
    <submittedName>
        <fullName evidence="1">DNA polymerase 2</fullName>
    </submittedName>
</protein>
<keyword evidence="1" id="KW-0496">Mitochondrion</keyword>
<name>A0A2S1WBK7_9APHY</name>
<dbReference type="RefSeq" id="YP_009493183.1">
    <property type="nucleotide sequence ID" value="NC_037938.1"/>
</dbReference>